<evidence type="ECO:0000313" key="3">
    <source>
        <dbReference type="Proteomes" id="UP001162156"/>
    </source>
</evidence>
<dbReference type="InterPro" id="IPR008914">
    <property type="entry name" value="PEBP"/>
</dbReference>
<dbReference type="AlphaFoldDB" id="A0AAV8X8E4"/>
<name>A0AAV8X8E4_9CUCU</name>
<protein>
    <submittedName>
        <fullName evidence="2">Uncharacterized protein</fullName>
    </submittedName>
</protein>
<organism evidence="2 3">
    <name type="scientific">Rhamnusium bicolor</name>
    <dbReference type="NCBI Taxonomy" id="1586634"/>
    <lineage>
        <taxon>Eukaryota</taxon>
        <taxon>Metazoa</taxon>
        <taxon>Ecdysozoa</taxon>
        <taxon>Arthropoda</taxon>
        <taxon>Hexapoda</taxon>
        <taxon>Insecta</taxon>
        <taxon>Pterygota</taxon>
        <taxon>Neoptera</taxon>
        <taxon>Endopterygota</taxon>
        <taxon>Coleoptera</taxon>
        <taxon>Polyphaga</taxon>
        <taxon>Cucujiformia</taxon>
        <taxon>Chrysomeloidea</taxon>
        <taxon>Cerambycidae</taxon>
        <taxon>Lepturinae</taxon>
        <taxon>Rhagiini</taxon>
        <taxon>Rhamnusium</taxon>
    </lineage>
</organism>
<reference evidence="2" key="1">
    <citation type="journal article" date="2023" name="Insect Mol. Biol.">
        <title>Genome sequencing provides insights into the evolution of gene families encoding plant cell wall-degrading enzymes in longhorned beetles.</title>
        <authorList>
            <person name="Shin N.R."/>
            <person name="Okamura Y."/>
            <person name="Kirsch R."/>
            <person name="Pauchet Y."/>
        </authorList>
    </citation>
    <scope>NUCLEOTIDE SEQUENCE</scope>
    <source>
        <strain evidence="2">RBIC_L_NR</strain>
    </source>
</reference>
<dbReference type="Pfam" id="PF01161">
    <property type="entry name" value="PBP"/>
    <property type="match status" value="1"/>
</dbReference>
<dbReference type="CDD" id="cd00866">
    <property type="entry name" value="PEBP_euk"/>
    <property type="match status" value="1"/>
</dbReference>
<accession>A0AAV8X8E4</accession>
<evidence type="ECO:0000256" key="1">
    <source>
        <dbReference type="SAM" id="SignalP"/>
    </source>
</evidence>
<comment type="caution">
    <text evidence="2">The sequence shown here is derived from an EMBL/GenBank/DDBJ whole genome shotgun (WGS) entry which is preliminary data.</text>
</comment>
<dbReference type="InterPro" id="IPR036610">
    <property type="entry name" value="PEBP-like_sf"/>
</dbReference>
<feature type="chain" id="PRO_5043933761" evidence="1">
    <location>
        <begin position="27"/>
        <end position="195"/>
    </location>
</feature>
<dbReference type="Proteomes" id="UP001162156">
    <property type="component" value="Unassembled WGS sequence"/>
</dbReference>
<dbReference type="SUPFAM" id="SSF49777">
    <property type="entry name" value="PEBP-like"/>
    <property type="match status" value="1"/>
</dbReference>
<dbReference type="PANTHER" id="PTHR11362">
    <property type="entry name" value="PHOSPHATIDYLETHANOLAMINE-BINDING PROTEIN"/>
    <property type="match status" value="1"/>
</dbReference>
<dbReference type="Gene3D" id="3.90.280.10">
    <property type="entry name" value="PEBP-like"/>
    <property type="match status" value="1"/>
</dbReference>
<evidence type="ECO:0000313" key="2">
    <source>
        <dbReference type="EMBL" id="KAJ8934942.1"/>
    </source>
</evidence>
<keyword evidence="3" id="KW-1185">Reference proteome</keyword>
<gene>
    <name evidence="2" type="ORF">NQ314_013101</name>
</gene>
<sequence>MFHFNLTRMLALKILISLVFYAVVTASDSDVKEKMEADGIVPDTVDQAPSAKIDVIYSGDVPVEVGGELTPTQVKAEPKVKWDADPDKYYVLSMVDPDAPSRENPTYREIEHWLVGNIKGDDISTGEVIAEYMGSSPPKDSGLHRYIFFIFEQKEKQTFNEPTTSRLNFSIRTFAEKYNLGNPIAGNFFHAQWDM</sequence>
<dbReference type="PANTHER" id="PTHR11362:SF152">
    <property type="entry name" value="ODORANT-BINDING PROTEIN A5-LIKE PROTEIN"/>
    <property type="match status" value="1"/>
</dbReference>
<keyword evidence="1" id="KW-0732">Signal</keyword>
<dbReference type="InterPro" id="IPR035810">
    <property type="entry name" value="PEBP_euk"/>
</dbReference>
<dbReference type="EMBL" id="JANEYF010003651">
    <property type="protein sequence ID" value="KAJ8934942.1"/>
    <property type="molecule type" value="Genomic_DNA"/>
</dbReference>
<feature type="signal peptide" evidence="1">
    <location>
        <begin position="1"/>
        <end position="26"/>
    </location>
</feature>
<proteinExistence type="predicted"/>